<dbReference type="SUPFAM" id="SSF51556">
    <property type="entry name" value="Metallo-dependent hydrolases"/>
    <property type="match status" value="1"/>
</dbReference>
<reference evidence="1 2" key="1">
    <citation type="submission" date="2018-08" db="EMBL/GenBank/DDBJ databases">
        <title>A genome reference for cultivated species of the human gut microbiota.</title>
        <authorList>
            <person name="Zou Y."/>
            <person name="Xue W."/>
            <person name="Luo G."/>
        </authorList>
    </citation>
    <scope>NUCLEOTIDE SEQUENCE [LARGE SCALE GENOMIC DNA]</scope>
    <source>
        <strain evidence="1 2">AM42-38</strain>
    </source>
</reference>
<name>A0A413SXB0_9BACT</name>
<dbReference type="InterPro" id="IPR032466">
    <property type="entry name" value="Metal_Hydrolase"/>
</dbReference>
<protein>
    <submittedName>
        <fullName evidence="1">Gamma-glutamyl-gamma-aminobutyrate hydrolase family protein</fullName>
    </submittedName>
</protein>
<dbReference type="AlphaFoldDB" id="A0A413SXB0"/>
<dbReference type="EMBL" id="QSFT01000028">
    <property type="protein sequence ID" value="RHA74009.1"/>
    <property type="molecule type" value="Genomic_DNA"/>
</dbReference>
<dbReference type="InterPro" id="IPR011697">
    <property type="entry name" value="Peptidase_C26"/>
</dbReference>
<gene>
    <name evidence="1" type="ORF">DW921_11610</name>
</gene>
<keyword evidence="1" id="KW-0378">Hydrolase</keyword>
<dbReference type="Gene3D" id="3.40.50.880">
    <property type="match status" value="1"/>
</dbReference>
<dbReference type="SUPFAM" id="SSF52317">
    <property type="entry name" value="Class I glutamine amidotransferase-like"/>
    <property type="match status" value="1"/>
</dbReference>
<dbReference type="PANTHER" id="PTHR10443">
    <property type="entry name" value="MICROSOMAL DIPEPTIDASE"/>
    <property type="match status" value="1"/>
</dbReference>
<dbReference type="RefSeq" id="WP_022277589.1">
    <property type="nucleotide sequence ID" value="NZ_CABJGD010000028.1"/>
</dbReference>
<dbReference type="InterPro" id="IPR008257">
    <property type="entry name" value="Pept_M19"/>
</dbReference>
<comment type="caution">
    <text evidence="1">The sequence shown here is derived from an EMBL/GenBank/DDBJ whole genome shotgun (WGS) entry which is preliminary data.</text>
</comment>
<accession>A0A413SXB0</accession>
<dbReference type="GO" id="GO:0070573">
    <property type="term" value="F:metallodipeptidase activity"/>
    <property type="evidence" value="ECO:0007669"/>
    <property type="project" value="InterPro"/>
</dbReference>
<evidence type="ECO:0000313" key="2">
    <source>
        <dbReference type="Proteomes" id="UP000283855"/>
    </source>
</evidence>
<dbReference type="PROSITE" id="PS51365">
    <property type="entry name" value="RENAL_DIPEPTIDASE_2"/>
    <property type="match status" value="1"/>
</dbReference>
<dbReference type="PROSITE" id="PS51273">
    <property type="entry name" value="GATASE_TYPE_1"/>
    <property type="match status" value="1"/>
</dbReference>
<evidence type="ECO:0000313" key="1">
    <source>
        <dbReference type="EMBL" id="RHA74009.1"/>
    </source>
</evidence>
<dbReference type="Pfam" id="PF07722">
    <property type="entry name" value="Peptidase_C26"/>
    <property type="match status" value="1"/>
</dbReference>
<dbReference type="Gene3D" id="3.20.20.140">
    <property type="entry name" value="Metal-dependent hydrolases"/>
    <property type="match status" value="1"/>
</dbReference>
<dbReference type="GO" id="GO:0006508">
    <property type="term" value="P:proteolysis"/>
    <property type="evidence" value="ECO:0007669"/>
    <property type="project" value="InterPro"/>
</dbReference>
<dbReference type="Pfam" id="PF01244">
    <property type="entry name" value="Peptidase_M19"/>
    <property type="match status" value="1"/>
</dbReference>
<proteinExistence type="predicted"/>
<dbReference type="CDD" id="cd01301">
    <property type="entry name" value="rDP_like"/>
    <property type="match status" value="1"/>
</dbReference>
<dbReference type="PANTHER" id="PTHR10443:SF12">
    <property type="entry name" value="DIPEPTIDASE"/>
    <property type="match status" value="1"/>
</dbReference>
<dbReference type="CDD" id="cd01745">
    <property type="entry name" value="GATase1_2"/>
    <property type="match status" value="1"/>
</dbReference>
<organism evidence="1 2">
    <name type="scientific">Phocaeicola coprophilus</name>
    <dbReference type="NCBI Taxonomy" id="387090"/>
    <lineage>
        <taxon>Bacteria</taxon>
        <taxon>Pseudomonadati</taxon>
        <taxon>Bacteroidota</taxon>
        <taxon>Bacteroidia</taxon>
        <taxon>Bacteroidales</taxon>
        <taxon>Bacteroidaceae</taxon>
        <taxon>Phocaeicola</taxon>
    </lineage>
</organism>
<sequence length="588" mass="65486">MKTSQKFNIDFDYNELHHDAPKAVQAPLIGLTGNFSDNKLSLLPGYYTSILKAGAVPVILPPTEDADILISFLNRIDGLLFTGGADINPLFFQEEPIRELQDINPYRDRQELLLARLAADRQIPILGICRGVQVLNAAFGGSLYQDIHSQMEGTRIKHSQQLDRSFASHTIEIEPGSLLEKIMGCNHAAVNSFHHQAVREAAPGFRVSARAKDGVIEAIESTEGKSILGVQWHPECFILNGDESMMPLFHWLTHEAKSFAKAKELHSRILTLDSHCDTPMFFHENIHFESRDPRIKVDLHKMNEGRQDATIMVAYLPQKECTEEALCQATAQADSLLDQIEEITAAHPESVGIAYTPADLYRLKREGRKAIMLGIENGYAIGNDLHNVERFRRRGVVYMTLCHNGNNNICGSARYNDVNLGLTSFGEQVVREMNRTGMMIDLSHSGERSFYDVLQASSQPVVCSHSSCRALCDHPRNLTDDQLRAIAAKGGVVQVCLYGGFLRSGQPATLSDAIAHLNHMVQVMGIEHVGIGSDFDGDGGIIGCNDSSELINFTRRLLEERYGEEDIRLIWGGNFLRVMEEIQNGKKH</sequence>
<dbReference type="InterPro" id="IPR029062">
    <property type="entry name" value="Class_I_gatase-like"/>
</dbReference>
<dbReference type="Proteomes" id="UP000283855">
    <property type="component" value="Unassembled WGS sequence"/>
</dbReference>